<dbReference type="Gene3D" id="2.60.40.10">
    <property type="entry name" value="Immunoglobulins"/>
    <property type="match status" value="1"/>
</dbReference>
<reference evidence="1" key="1">
    <citation type="journal article" date="2015" name="Nature">
        <title>Complex archaea that bridge the gap between prokaryotes and eukaryotes.</title>
        <authorList>
            <person name="Spang A."/>
            <person name="Saw J.H."/>
            <person name="Jorgensen S.L."/>
            <person name="Zaremba-Niedzwiedzka K."/>
            <person name="Martijn J."/>
            <person name="Lind A.E."/>
            <person name="van Eijk R."/>
            <person name="Schleper C."/>
            <person name="Guy L."/>
            <person name="Ettema T.J."/>
        </authorList>
    </citation>
    <scope>NUCLEOTIDE SEQUENCE</scope>
</reference>
<sequence>AYGNGLWTVVVGSGNFQDAYSYETEVINLAKGENIFRWTIYEYEVSSDDVSIFNFSPTEANAGVDQNLCIDNTTLAGSEPIVGTGKWEVVGGSAVIENDALYNTRVTNLDYGPNSFRWTISNGTCISSDEVIINNNTPSGAYAGLDRVICEDSVTLNSNTPSIGTGEWSVIKGSGSFTSNRVTNLAIDTNIFQWSISYQGCWDADTVIIISNKPTTAITGLDKSVCEDTILLPGNQPYYGTGSWSVLTGSAVFTDQNDPNAVASNLALGLNKFRWTITYNNCKSSSDIDVNFDRIIASAGSDQVICNDATTLEAFNAAPGNGQWSVVGGSGSANFINPDQANTEVTGLDRGDNLLRWTITNKGCISYSDIEVVNNSPTDAYAGPDRFICGPDLTLNANSPVIGTGNWSVMGGSASIVDPTLNTT</sequence>
<gene>
    <name evidence="1" type="ORF">LCGC14_2744000</name>
</gene>
<dbReference type="EMBL" id="LAZR01049987">
    <property type="protein sequence ID" value="KKK88355.1"/>
    <property type="molecule type" value="Genomic_DNA"/>
</dbReference>
<dbReference type="InterPro" id="IPR013783">
    <property type="entry name" value="Ig-like_fold"/>
</dbReference>
<name>A0A0F8ZQX3_9ZZZZ</name>
<feature type="non-terminal residue" evidence="1">
    <location>
        <position position="1"/>
    </location>
</feature>
<proteinExistence type="predicted"/>
<accession>A0A0F8ZQX3</accession>
<comment type="caution">
    <text evidence="1">The sequence shown here is derived from an EMBL/GenBank/DDBJ whole genome shotgun (WGS) entry which is preliminary data.</text>
</comment>
<organism evidence="1">
    <name type="scientific">marine sediment metagenome</name>
    <dbReference type="NCBI Taxonomy" id="412755"/>
    <lineage>
        <taxon>unclassified sequences</taxon>
        <taxon>metagenomes</taxon>
        <taxon>ecological metagenomes</taxon>
    </lineage>
</organism>
<feature type="non-terminal residue" evidence="1">
    <location>
        <position position="424"/>
    </location>
</feature>
<dbReference type="AlphaFoldDB" id="A0A0F8ZQX3"/>
<evidence type="ECO:0000313" key="1">
    <source>
        <dbReference type="EMBL" id="KKK88355.1"/>
    </source>
</evidence>
<protein>
    <submittedName>
        <fullName evidence="1">Uncharacterized protein</fullName>
    </submittedName>
</protein>